<name>A0AAW1UFF7_9CUCU</name>
<dbReference type="AlphaFoldDB" id="A0AAW1UFF7"/>
<gene>
    <name evidence="3" type="ORF">WA026_006498</name>
</gene>
<reference evidence="3 4" key="1">
    <citation type="submission" date="2023-03" db="EMBL/GenBank/DDBJ databases">
        <title>Genome insight into feeding habits of ladybird beetles.</title>
        <authorList>
            <person name="Li H.-S."/>
            <person name="Huang Y.-H."/>
            <person name="Pang H."/>
        </authorList>
    </citation>
    <scope>NUCLEOTIDE SEQUENCE [LARGE SCALE GENOMIC DNA]</scope>
    <source>
        <strain evidence="3">SYSU_2023b</strain>
        <tissue evidence="3">Whole body</tissue>
    </source>
</reference>
<evidence type="ECO:0000256" key="2">
    <source>
        <dbReference type="SAM" id="Phobius"/>
    </source>
</evidence>
<accession>A0AAW1UFF7</accession>
<keyword evidence="2" id="KW-1133">Transmembrane helix</keyword>
<keyword evidence="2" id="KW-0472">Membrane</keyword>
<feature type="transmembrane region" description="Helical" evidence="2">
    <location>
        <begin position="123"/>
        <end position="143"/>
    </location>
</feature>
<evidence type="ECO:0000313" key="4">
    <source>
        <dbReference type="Proteomes" id="UP001431783"/>
    </source>
</evidence>
<sequence>MTRSCFSPPTFGDSVPGVGLGDMIDGPAKGNHPRETARNGVIPPDSCKPCKWLQVMNRTGYAGEFFPPLKVKVHHFNEMGQKRAMYLQYNVIEKDIVTHALLVDASIIRLCDQYCHHAFCEKFLHLLSIFTIICALLNCILLIEDSIL</sequence>
<keyword evidence="4" id="KW-1185">Reference proteome</keyword>
<proteinExistence type="predicted"/>
<protein>
    <submittedName>
        <fullName evidence="3">Uncharacterized protein</fullName>
    </submittedName>
</protein>
<dbReference type="EMBL" id="JARQZJ010000062">
    <property type="protein sequence ID" value="KAK9879429.1"/>
    <property type="molecule type" value="Genomic_DNA"/>
</dbReference>
<evidence type="ECO:0000313" key="3">
    <source>
        <dbReference type="EMBL" id="KAK9879429.1"/>
    </source>
</evidence>
<feature type="region of interest" description="Disordered" evidence="1">
    <location>
        <begin position="16"/>
        <end position="38"/>
    </location>
</feature>
<comment type="caution">
    <text evidence="3">The sequence shown here is derived from an EMBL/GenBank/DDBJ whole genome shotgun (WGS) entry which is preliminary data.</text>
</comment>
<evidence type="ECO:0000256" key="1">
    <source>
        <dbReference type="SAM" id="MobiDB-lite"/>
    </source>
</evidence>
<organism evidence="3 4">
    <name type="scientific">Henosepilachna vigintioctopunctata</name>
    <dbReference type="NCBI Taxonomy" id="420089"/>
    <lineage>
        <taxon>Eukaryota</taxon>
        <taxon>Metazoa</taxon>
        <taxon>Ecdysozoa</taxon>
        <taxon>Arthropoda</taxon>
        <taxon>Hexapoda</taxon>
        <taxon>Insecta</taxon>
        <taxon>Pterygota</taxon>
        <taxon>Neoptera</taxon>
        <taxon>Endopterygota</taxon>
        <taxon>Coleoptera</taxon>
        <taxon>Polyphaga</taxon>
        <taxon>Cucujiformia</taxon>
        <taxon>Coccinelloidea</taxon>
        <taxon>Coccinellidae</taxon>
        <taxon>Epilachninae</taxon>
        <taxon>Epilachnini</taxon>
        <taxon>Henosepilachna</taxon>
    </lineage>
</organism>
<dbReference type="Proteomes" id="UP001431783">
    <property type="component" value="Unassembled WGS sequence"/>
</dbReference>
<keyword evidence="2" id="KW-0812">Transmembrane</keyword>